<protein>
    <recommendedName>
        <fullName evidence="2">Phage capsid-like C-terminal domain-containing protein</fullName>
    </recommendedName>
</protein>
<dbReference type="EMBL" id="LQOW01000003">
    <property type="protein sequence ID" value="ORV64572.1"/>
    <property type="molecule type" value="Genomic_DNA"/>
</dbReference>
<sequence>MARSCSGSPETAKRRSPGTASRYAQWCRIDAAYFAATTTKGPNGLLSLTTATVDTAGTLANLDPFIEARYAGGANGAKLTHWLTSPATAEALSKLKTASDSNQPLLQFVEDGITVPGLPVLTSTRVDAATVAWGVDSTQESYVLRKGTTVERFPSVTNDGQYVRAISRIRLGFLNPAGVARLYDAP</sequence>
<dbReference type="InterPro" id="IPR024455">
    <property type="entry name" value="Phage_capsid"/>
</dbReference>
<keyword evidence="4" id="KW-1185">Reference proteome</keyword>
<name>A0A1X1V691_9MYCO</name>
<gene>
    <name evidence="3" type="ORF">AWC06_05715</name>
</gene>
<dbReference type="Gene3D" id="3.30.2320.10">
    <property type="entry name" value="hypothetical protein PF0899 domain"/>
    <property type="match status" value="1"/>
</dbReference>
<dbReference type="Proteomes" id="UP000194000">
    <property type="component" value="Unassembled WGS sequence"/>
</dbReference>
<dbReference type="Gene3D" id="3.30.2400.10">
    <property type="entry name" value="Major capsid protein gp5"/>
    <property type="match status" value="1"/>
</dbReference>
<evidence type="ECO:0000313" key="4">
    <source>
        <dbReference type="Proteomes" id="UP000194000"/>
    </source>
</evidence>
<dbReference type="Pfam" id="PF05065">
    <property type="entry name" value="Phage_capsid"/>
    <property type="match status" value="1"/>
</dbReference>
<evidence type="ECO:0000256" key="1">
    <source>
        <dbReference type="ARBA" id="ARBA00004328"/>
    </source>
</evidence>
<dbReference type="RefSeq" id="WP_085193640.1">
    <property type="nucleotide sequence ID" value="NZ_JACKVI010000009.1"/>
</dbReference>
<dbReference type="NCBIfam" id="TIGR01554">
    <property type="entry name" value="major_cap_HK97"/>
    <property type="match status" value="1"/>
</dbReference>
<comment type="caution">
    <text evidence="3">The sequence shown here is derived from an EMBL/GenBank/DDBJ whole genome shotgun (WGS) entry which is preliminary data.</text>
</comment>
<dbReference type="SUPFAM" id="SSF56563">
    <property type="entry name" value="Major capsid protein gp5"/>
    <property type="match status" value="1"/>
</dbReference>
<dbReference type="AlphaFoldDB" id="A0A1X1V691"/>
<dbReference type="STRING" id="1260918.AWC06_05715"/>
<accession>A0A1X1V691</accession>
<reference evidence="3 4" key="1">
    <citation type="submission" date="2016-01" db="EMBL/GenBank/DDBJ databases">
        <title>The new phylogeny of the genus Mycobacterium.</title>
        <authorList>
            <person name="Tarcisio F."/>
            <person name="Conor M."/>
            <person name="Antonella G."/>
            <person name="Elisabetta G."/>
            <person name="Giulia F.S."/>
            <person name="Sara T."/>
            <person name="Anna F."/>
            <person name="Clotilde B."/>
            <person name="Roberto B."/>
            <person name="Veronica D.S."/>
            <person name="Fabio R."/>
            <person name="Monica P."/>
            <person name="Olivier J."/>
            <person name="Enrico T."/>
            <person name="Nicola S."/>
        </authorList>
    </citation>
    <scope>NUCLEOTIDE SEQUENCE [LARGE SCALE GENOMIC DNA]</scope>
    <source>
        <strain evidence="3 4">DSM 45731</strain>
    </source>
</reference>
<evidence type="ECO:0000313" key="3">
    <source>
        <dbReference type="EMBL" id="ORV64572.1"/>
    </source>
</evidence>
<organism evidence="3 4">
    <name type="scientific">Mycobacterium fragae</name>
    <dbReference type="NCBI Taxonomy" id="1260918"/>
    <lineage>
        <taxon>Bacteria</taxon>
        <taxon>Bacillati</taxon>
        <taxon>Actinomycetota</taxon>
        <taxon>Actinomycetes</taxon>
        <taxon>Mycobacteriales</taxon>
        <taxon>Mycobacteriaceae</taxon>
        <taxon>Mycobacterium</taxon>
    </lineage>
</organism>
<dbReference type="InterPro" id="IPR054612">
    <property type="entry name" value="Phage_capsid-like_C"/>
</dbReference>
<comment type="subcellular location">
    <subcellularLocation>
        <location evidence="1">Virion</location>
    </subcellularLocation>
</comment>
<dbReference type="OrthoDB" id="3233650at2"/>
<feature type="domain" description="Phage capsid-like C-terminal" evidence="2">
    <location>
        <begin position="36"/>
        <end position="180"/>
    </location>
</feature>
<evidence type="ECO:0000259" key="2">
    <source>
        <dbReference type="Pfam" id="PF05065"/>
    </source>
</evidence>
<proteinExistence type="predicted"/>